<organism evidence="9 10">
    <name type="scientific">Mycobacterium shottsii</name>
    <dbReference type="NCBI Taxonomy" id="133549"/>
    <lineage>
        <taxon>Bacteria</taxon>
        <taxon>Bacillati</taxon>
        <taxon>Actinomycetota</taxon>
        <taxon>Actinomycetes</taxon>
        <taxon>Mycobacteriales</taxon>
        <taxon>Mycobacteriaceae</taxon>
        <taxon>Mycobacterium</taxon>
        <taxon>Mycobacterium ulcerans group</taxon>
    </lineage>
</organism>
<dbReference type="AlphaFoldDB" id="A0A7I7LBC2"/>
<dbReference type="InterPro" id="IPR003838">
    <property type="entry name" value="ABC3_permease_C"/>
</dbReference>
<evidence type="ECO:0000313" key="9">
    <source>
        <dbReference type="EMBL" id="BBX57341.1"/>
    </source>
</evidence>
<accession>A0A7I7LBC2</accession>
<keyword evidence="5 7" id="KW-0472">Membrane</keyword>
<evidence type="ECO:0000256" key="3">
    <source>
        <dbReference type="ARBA" id="ARBA00022692"/>
    </source>
</evidence>
<feature type="transmembrane region" description="Helical" evidence="7">
    <location>
        <begin position="661"/>
        <end position="683"/>
    </location>
</feature>
<feature type="transmembrane region" description="Helical" evidence="7">
    <location>
        <begin position="275"/>
        <end position="299"/>
    </location>
</feature>
<feature type="domain" description="ABC3 transporter permease C-terminal" evidence="8">
    <location>
        <begin position="279"/>
        <end position="397"/>
    </location>
</feature>
<evidence type="ECO:0000256" key="1">
    <source>
        <dbReference type="ARBA" id="ARBA00004651"/>
    </source>
</evidence>
<evidence type="ECO:0000256" key="7">
    <source>
        <dbReference type="SAM" id="Phobius"/>
    </source>
</evidence>
<dbReference type="RefSeq" id="WP_198967474.1">
    <property type="nucleotide sequence ID" value="NZ_AP022572.1"/>
</dbReference>
<name>A0A7I7LBC2_9MYCO</name>
<keyword evidence="2" id="KW-1003">Cell membrane</keyword>
<protein>
    <recommendedName>
        <fullName evidence="8">ABC3 transporter permease C-terminal domain-containing protein</fullName>
    </recommendedName>
</protein>
<feature type="transmembrane region" description="Helical" evidence="7">
    <location>
        <begin position="718"/>
        <end position="740"/>
    </location>
</feature>
<dbReference type="Pfam" id="PF02687">
    <property type="entry name" value="FtsX"/>
    <property type="match status" value="2"/>
</dbReference>
<evidence type="ECO:0000259" key="8">
    <source>
        <dbReference type="Pfam" id="PF02687"/>
    </source>
</evidence>
<feature type="transmembrane region" description="Helical" evidence="7">
    <location>
        <begin position="371"/>
        <end position="394"/>
    </location>
</feature>
<keyword evidence="3 7" id="KW-0812">Transmembrane</keyword>
<dbReference type="PANTHER" id="PTHR30572">
    <property type="entry name" value="MEMBRANE COMPONENT OF TRANSPORTER-RELATED"/>
    <property type="match status" value="1"/>
</dbReference>
<sequence length="795" mass="83248">MVTEVPTEPPRARPNWTLLRKTVRDLQRRPAQSVAIAVIVMLGVLLFIASYDSFRNLTASYNRTYDRLHFADLTAYGDDPTQLASTARELAGVENVATRVVRDRPVNIDSTKLIGRVVGLTGGGHGVDDVEIVDGRAPDPGAPAQVAIEKHAAESFHLSPGDRVDVYNGSGWRTVEITGVARSPEYLWPARSRQDILPDPHSFAVLFSPPRLAAQLTGQPGPNQTLVQMAAGATTADRDRVAGLLLSRGALDVQTRHEQPSNAALHEDLNGFSELAVGFPVLFLTAAAIAEYVVVTRVVQAERRIMGAMLAMGARPATVIRHYLGYGVAVATMGALLGVVLGAGVTSLVTGLCTAAIGVPDTVVRHHVSTAVLGFALGLATGLVAVLVPAITAARTAPADAMRGQRVLATAMGPLTRLTARWRLPAVIQLAVRSLTRSRGRTVATMVGGVLALILVLASVGMMTSMRAMLDVQFGEVQRQDASVLVAPSAADPGGLASQLAALPGVSAVEPSTTVAVTVRAGGRTYATTLTGFVPHSSMHGFRGTDGRTLALSENGVLAGAELADKLDVRVGSDLIVIPAGGSPQHAKLAGLVDEPLGTVLYATNSTVAAITGSEVNGYLLRFGADVDRAGLRADITSLPGVLAYTDTHALENTVNRYLGLFWAFVGVMLALGGALAFVVIYVTMTVNMAERTTELATLRAAGVSTPRLTATLTLENLLATAAALPFGLAAGAGAAWLFLQSFNSDLFNMQLALGWSTLALAAVAVLAAAAISQLPAMRMVRDVDIARVVRERAQ</sequence>
<feature type="transmembrane region" description="Helical" evidence="7">
    <location>
        <begin position="34"/>
        <end position="54"/>
    </location>
</feature>
<dbReference type="EMBL" id="AP022572">
    <property type="protein sequence ID" value="BBX57341.1"/>
    <property type="molecule type" value="Genomic_DNA"/>
</dbReference>
<dbReference type="KEGG" id="msho:MSHO_26860"/>
<gene>
    <name evidence="9" type="ORF">MSHO_26860</name>
</gene>
<evidence type="ECO:0000256" key="5">
    <source>
        <dbReference type="ARBA" id="ARBA00023136"/>
    </source>
</evidence>
<comment type="subcellular location">
    <subcellularLocation>
        <location evidence="1">Cell membrane</location>
        <topology evidence="1">Multi-pass membrane protein</topology>
    </subcellularLocation>
</comment>
<dbReference type="PANTHER" id="PTHR30572:SF4">
    <property type="entry name" value="ABC TRANSPORTER PERMEASE YTRF"/>
    <property type="match status" value="1"/>
</dbReference>
<evidence type="ECO:0000256" key="4">
    <source>
        <dbReference type="ARBA" id="ARBA00022989"/>
    </source>
</evidence>
<evidence type="ECO:0000256" key="6">
    <source>
        <dbReference type="ARBA" id="ARBA00038076"/>
    </source>
</evidence>
<feature type="transmembrane region" description="Helical" evidence="7">
    <location>
        <begin position="443"/>
        <end position="463"/>
    </location>
</feature>
<reference evidence="9 10" key="1">
    <citation type="journal article" date="2019" name="Emerg. Microbes Infect.">
        <title>Comprehensive subspecies identification of 175 nontuberculous mycobacteria species based on 7547 genomic profiles.</title>
        <authorList>
            <person name="Matsumoto Y."/>
            <person name="Kinjo T."/>
            <person name="Motooka D."/>
            <person name="Nabeya D."/>
            <person name="Jung N."/>
            <person name="Uechi K."/>
            <person name="Horii T."/>
            <person name="Iida T."/>
            <person name="Fujita J."/>
            <person name="Nakamura S."/>
        </authorList>
    </citation>
    <scope>NUCLEOTIDE SEQUENCE [LARGE SCALE GENOMIC DNA]</scope>
    <source>
        <strain evidence="9 10">JCM 12657</strain>
    </source>
</reference>
<evidence type="ECO:0000256" key="2">
    <source>
        <dbReference type="ARBA" id="ARBA00022475"/>
    </source>
</evidence>
<dbReference type="GO" id="GO:0022857">
    <property type="term" value="F:transmembrane transporter activity"/>
    <property type="evidence" value="ECO:0007669"/>
    <property type="project" value="TreeGrafter"/>
</dbReference>
<keyword evidence="4 7" id="KW-1133">Transmembrane helix</keyword>
<keyword evidence="10" id="KW-1185">Reference proteome</keyword>
<dbReference type="Proteomes" id="UP000467164">
    <property type="component" value="Chromosome"/>
</dbReference>
<evidence type="ECO:0000313" key="10">
    <source>
        <dbReference type="Proteomes" id="UP000467164"/>
    </source>
</evidence>
<comment type="similarity">
    <text evidence="6">Belongs to the ABC-4 integral membrane protein family.</text>
</comment>
<feature type="transmembrane region" description="Helical" evidence="7">
    <location>
        <begin position="752"/>
        <end position="772"/>
    </location>
</feature>
<dbReference type="InterPro" id="IPR050250">
    <property type="entry name" value="Macrolide_Exporter_MacB"/>
</dbReference>
<proteinExistence type="inferred from homology"/>
<feature type="domain" description="ABC3 transporter permease C-terminal" evidence="8">
    <location>
        <begin position="668"/>
        <end position="781"/>
    </location>
</feature>
<dbReference type="GO" id="GO:0005886">
    <property type="term" value="C:plasma membrane"/>
    <property type="evidence" value="ECO:0007669"/>
    <property type="project" value="UniProtKB-SubCell"/>
</dbReference>